<feature type="region of interest" description="Disordered" evidence="1">
    <location>
        <begin position="1"/>
        <end position="44"/>
    </location>
</feature>
<feature type="compositionally biased region" description="Polar residues" evidence="1">
    <location>
        <begin position="33"/>
        <end position="44"/>
    </location>
</feature>
<feature type="region of interest" description="Disordered" evidence="1">
    <location>
        <begin position="85"/>
        <end position="130"/>
    </location>
</feature>
<dbReference type="AlphaFoldDB" id="A0A165PQU5"/>
<evidence type="ECO:0000256" key="1">
    <source>
        <dbReference type="SAM" id="MobiDB-lite"/>
    </source>
</evidence>
<protein>
    <submittedName>
        <fullName evidence="2">Uncharacterized protein</fullName>
    </submittedName>
</protein>
<gene>
    <name evidence="2" type="ORF">NEOLEDRAFT_1150698</name>
</gene>
<proteinExistence type="predicted"/>
<evidence type="ECO:0000313" key="2">
    <source>
        <dbReference type="EMBL" id="KZT21371.1"/>
    </source>
</evidence>
<dbReference type="EMBL" id="KV425607">
    <property type="protein sequence ID" value="KZT21371.1"/>
    <property type="molecule type" value="Genomic_DNA"/>
</dbReference>
<keyword evidence="3" id="KW-1185">Reference proteome</keyword>
<dbReference type="InParanoid" id="A0A165PQU5"/>
<reference evidence="2 3" key="1">
    <citation type="journal article" date="2016" name="Mol. Biol. Evol.">
        <title>Comparative Genomics of Early-Diverging Mushroom-Forming Fungi Provides Insights into the Origins of Lignocellulose Decay Capabilities.</title>
        <authorList>
            <person name="Nagy L.G."/>
            <person name="Riley R."/>
            <person name="Tritt A."/>
            <person name="Adam C."/>
            <person name="Daum C."/>
            <person name="Floudas D."/>
            <person name="Sun H."/>
            <person name="Yadav J.S."/>
            <person name="Pangilinan J."/>
            <person name="Larsson K.H."/>
            <person name="Matsuura K."/>
            <person name="Barry K."/>
            <person name="Labutti K."/>
            <person name="Kuo R."/>
            <person name="Ohm R.A."/>
            <person name="Bhattacharya S.S."/>
            <person name="Shirouzu T."/>
            <person name="Yoshinaga Y."/>
            <person name="Martin F.M."/>
            <person name="Grigoriev I.V."/>
            <person name="Hibbett D.S."/>
        </authorList>
    </citation>
    <scope>NUCLEOTIDE SEQUENCE [LARGE SCALE GENOMIC DNA]</scope>
    <source>
        <strain evidence="2 3">HHB14362 ss-1</strain>
    </source>
</reference>
<name>A0A165PQU5_9AGAM</name>
<organism evidence="2 3">
    <name type="scientific">Neolentinus lepideus HHB14362 ss-1</name>
    <dbReference type="NCBI Taxonomy" id="1314782"/>
    <lineage>
        <taxon>Eukaryota</taxon>
        <taxon>Fungi</taxon>
        <taxon>Dikarya</taxon>
        <taxon>Basidiomycota</taxon>
        <taxon>Agaricomycotina</taxon>
        <taxon>Agaricomycetes</taxon>
        <taxon>Gloeophyllales</taxon>
        <taxon>Gloeophyllaceae</taxon>
        <taxon>Neolentinus</taxon>
    </lineage>
</organism>
<sequence>MVEGPRNAGESLEEWDDVPQDLPDSTPVHRNKPQQSVTEPDYTQNLKSLVPGASLLLLHRSGSARADNGGKWRRRILCLVTYPPAPPTQQSMQNTPFVRRAPTPPVRTSRKRKSRPTQTPARTRNLRCGR</sequence>
<evidence type="ECO:0000313" key="3">
    <source>
        <dbReference type="Proteomes" id="UP000076761"/>
    </source>
</evidence>
<accession>A0A165PQU5</accession>
<dbReference type="Proteomes" id="UP000076761">
    <property type="component" value="Unassembled WGS sequence"/>
</dbReference>